<dbReference type="KEGG" id="vga:BSQ33_05955"/>
<dbReference type="AlphaFoldDB" id="A0A1Z2SDQ5"/>
<accession>A0A1Z2SDQ5</accession>
<sequence>MLLKSENSIVRQISGPEAGKIKIIGCWFGAQSLSSISIASPKAPQILLAFQKYPKERFSSWTLAGALLFAPAHEKLKIHP</sequence>
<name>A0A1Z2SDQ5_VIBGA</name>
<protein>
    <submittedName>
        <fullName evidence="1">Uncharacterized protein</fullName>
    </submittedName>
</protein>
<proteinExistence type="predicted"/>
<reference evidence="1 2" key="1">
    <citation type="submission" date="2016-12" db="EMBL/GenBank/DDBJ databases">
        <authorList>
            <person name="Song W.-J."/>
            <person name="Kurnit D.M."/>
        </authorList>
    </citation>
    <scope>NUCLEOTIDE SEQUENCE [LARGE SCALE GENOMIC DNA]</scope>
    <source>
        <strain evidence="1 2">ATCC 43942</strain>
    </source>
</reference>
<evidence type="ECO:0000313" key="2">
    <source>
        <dbReference type="Proteomes" id="UP000196708"/>
    </source>
</evidence>
<organism evidence="1 2">
    <name type="scientific">Vibrio gazogenes</name>
    <dbReference type="NCBI Taxonomy" id="687"/>
    <lineage>
        <taxon>Bacteria</taxon>
        <taxon>Pseudomonadati</taxon>
        <taxon>Pseudomonadota</taxon>
        <taxon>Gammaproteobacteria</taxon>
        <taxon>Vibrionales</taxon>
        <taxon>Vibrionaceae</taxon>
        <taxon>Vibrio</taxon>
    </lineage>
</organism>
<gene>
    <name evidence="1" type="ORF">BSQ33_05955</name>
</gene>
<evidence type="ECO:0000313" key="1">
    <source>
        <dbReference type="EMBL" id="ASA55312.1"/>
    </source>
</evidence>
<dbReference type="EMBL" id="CP018835">
    <property type="protein sequence ID" value="ASA55312.1"/>
    <property type="molecule type" value="Genomic_DNA"/>
</dbReference>
<dbReference type="Proteomes" id="UP000196708">
    <property type="component" value="Chromosome 1"/>
</dbReference>